<dbReference type="InterPro" id="IPR037066">
    <property type="entry name" value="Plug_dom_sf"/>
</dbReference>
<reference evidence="14 15" key="1">
    <citation type="submission" date="2024-08" db="EMBL/GenBank/DDBJ databases">
        <authorList>
            <person name="Lu H."/>
        </authorList>
    </citation>
    <scope>NUCLEOTIDE SEQUENCE [LARGE SCALE GENOMIC DNA]</scope>
    <source>
        <strain evidence="14 15">BYS78W</strain>
    </source>
</reference>
<keyword evidence="9 14" id="KW-0675">Receptor</keyword>
<accession>A0ABW7HEI3</accession>
<keyword evidence="6 12" id="KW-0732">Signal</keyword>
<feature type="signal peptide" evidence="12">
    <location>
        <begin position="1"/>
        <end position="23"/>
    </location>
</feature>
<keyword evidence="5 11" id="KW-0812">Transmembrane</keyword>
<dbReference type="PROSITE" id="PS52016">
    <property type="entry name" value="TONB_DEPENDENT_REC_3"/>
    <property type="match status" value="1"/>
</dbReference>
<keyword evidence="15" id="KW-1185">Reference proteome</keyword>
<evidence type="ECO:0000256" key="8">
    <source>
        <dbReference type="ARBA" id="ARBA00023136"/>
    </source>
</evidence>
<gene>
    <name evidence="14" type="ORF">ACG04R_15975</name>
</gene>
<proteinExistence type="inferred from homology"/>
<dbReference type="PANTHER" id="PTHR30069:SF29">
    <property type="entry name" value="HEMOGLOBIN AND HEMOGLOBIN-HAPTOGLOBIN-BINDING PROTEIN 1-RELATED"/>
    <property type="match status" value="1"/>
</dbReference>
<dbReference type="EMBL" id="JBIGIC010000007">
    <property type="protein sequence ID" value="MFG6488184.1"/>
    <property type="molecule type" value="Genomic_DNA"/>
</dbReference>
<dbReference type="InterPro" id="IPR036942">
    <property type="entry name" value="Beta-barrel_TonB_sf"/>
</dbReference>
<evidence type="ECO:0000256" key="5">
    <source>
        <dbReference type="ARBA" id="ARBA00022692"/>
    </source>
</evidence>
<name>A0ABW7HEI3_9BURK</name>
<evidence type="ECO:0000256" key="10">
    <source>
        <dbReference type="ARBA" id="ARBA00023237"/>
    </source>
</evidence>
<sequence length="719" mass="77681">MRFFALAPVAAACLSVLAAGVHADPAGTPATSANPPAPTADADVSSLQRVEVTGTRQRLDAARNALSPDTGSSIYRLDKQDLKNLPLGDSTPLNQVLLQTPGVVQDSYGQLHVRGDHANVQYRINGVIIPESISGFGQALETRFADHLNVLTGALPAQYGIRNAAVVDIQSKGDTPDSGGSIGVTLGSRGHAETSLELSGTQGQLNYFLTGSFERNNIGIENPTPDRNALHDKTRQGKTFGLLSYVLGDDSRVSVMFGTSNDRFQIPDVPGQSPSFTTDGHAPVDSATLDARQNERNRFVVASYQGALGSLVDYQLSVFNRVTDVHYQPDAIGDLQFNGIAADILRRNNASGVQGDWSYKLNAAHTVRAGLFAQQEKVTSANGASVFPADADGNQTSGVPVFIQDDSRITGHLWSAYLQDEWKPIKPLTINYGLRYDKVRTVVDEQQFSPRLGAVYEVSDTLRLHAGYARYFTPPTTEKIDTTSVAKFLGTTNALPSDANTAVRSERSDYFDAGLSLQVSSQLTLGIDGYYRKVKHLQDEGQFGNALIFSAFNFEQGRIYGLDLSATYKAERLSGYVNLGLSHARAKGIESGQFNFEQDELDYISSHWVHLDHEQRYSGSAGLSYRFGDGLTASTDLLFGSGLRRGFANTEHLPAYTSVNAAVAKTFDLGGGLGKLDTRLAVVNLFDHVYQLRDGSGIGVGAPQFGLRRSVYVTVSKPF</sequence>
<dbReference type="Gene3D" id="2.40.170.20">
    <property type="entry name" value="TonB-dependent receptor, beta-barrel domain"/>
    <property type="match status" value="1"/>
</dbReference>
<evidence type="ECO:0000256" key="3">
    <source>
        <dbReference type="ARBA" id="ARBA00022448"/>
    </source>
</evidence>
<dbReference type="Pfam" id="PF00593">
    <property type="entry name" value="TonB_dep_Rec_b-barrel"/>
    <property type="match status" value="1"/>
</dbReference>
<evidence type="ECO:0000256" key="9">
    <source>
        <dbReference type="ARBA" id="ARBA00023170"/>
    </source>
</evidence>
<dbReference type="PANTHER" id="PTHR30069">
    <property type="entry name" value="TONB-DEPENDENT OUTER MEMBRANE RECEPTOR"/>
    <property type="match status" value="1"/>
</dbReference>
<dbReference type="RefSeq" id="WP_394412536.1">
    <property type="nucleotide sequence ID" value="NZ_JBIGIC010000007.1"/>
</dbReference>
<evidence type="ECO:0000259" key="13">
    <source>
        <dbReference type="Pfam" id="PF00593"/>
    </source>
</evidence>
<evidence type="ECO:0000256" key="12">
    <source>
        <dbReference type="SAM" id="SignalP"/>
    </source>
</evidence>
<organism evidence="14 15">
    <name type="scientific">Pelomonas candidula</name>
    <dbReference type="NCBI Taxonomy" id="3299025"/>
    <lineage>
        <taxon>Bacteria</taxon>
        <taxon>Pseudomonadati</taxon>
        <taxon>Pseudomonadota</taxon>
        <taxon>Betaproteobacteria</taxon>
        <taxon>Burkholderiales</taxon>
        <taxon>Sphaerotilaceae</taxon>
        <taxon>Roseateles</taxon>
    </lineage>
</organism>
<dbReference type="Proteomes" id="UP001606134">
    <property type="component" value="Unassembled WGS sequence"/>
</dbReference>
<keyword evidence="7" id="KW-0798">TonB box</keyword>
<comment type="similarity">
    <text evidence="2 11">Belongs to the TonB-dependent receptor family.</text>
</comment>
<keyword evidence="10 11" id="KW-0998">Cell outer membrane</keyword>
<dbReference type="SUPFAM" id="SSF56935">
    <property type="entry name" value="Porins"/>
    <property type="match status" value="1"/>
</dbReference>
<feature type="chain" id="PRO_5045812877" evidence="12">
    <location>
        <begin position="24"/>
        <end position="719"/>
    </location>
</feature>
<dbReference type="Gene3D" id="2.170.130.10">
    <property type="entry name" value="TonB-dependent receptor, plug domain"/>
    <property type="match status" value="1"/>
</dbReference>
<evidence type="ECO:0000256" key="4">
    <source>
        <dbReference type="ARBA" id="ARBA00022452"/>
    </source>
</evidence>
<evidence type="ECO:0000256" key="1">
    <source>
        <dbReference type="ARBA" id="ARBA00004571"/>
    </source>
</evidence>
<keyword evidence="8 11" id="KW-0472">Membrane</keyword>
<comment type="subcellular location">
    <subcellularLocation>
        <location evidence="1 11">Cell outer membrane</location>
        <topology evidence="1 11">Multi-pass membrane protein</topology>
    </subcellularLocation>
</comment>
<evidence type="ECO:0000256" key="11">
    <source>
        <dbReference type="PROSITE-ProRule" id="PRU01360"/>
    </source>
</evidence>
<evidence type="ECO:0000256" key="7">
    <source>
        <dbReference type="ARBA" id="ARBA00023077"/>
    </source>
</evidence>
<evidence type="ECO:0000256" key="2">
    <source>
        <dbReference type="ARBA" id="ARBA00009810"/>
    </source>
</evidence>
<feature type="domain" description="TonB-dependent receptor-like beta-barrel" evidence="13">
    <location>
        <begin position="251"/>
        <end position="685"/>
    </location>
</feature>
<evidence type="ECO:0000256" key="6">
    <source>
        <dbReference type="ARBA" id="ARBA00022729"/>
    </source>
</evidence>
<keyword evidence="4 11" id="KW-1134">Transmembrane beta strand</keyword>
<protein>
    <submittedName>
        <fullName evidence="14">TonB-dependent receptor</fullName>
    </submittedName>
</protein>
<dbReference type="InterPro" id="IPR000531">
    <property type="entry name" value="Beta-barrel_TonB"/>
</dbReference>
<evidence type="ECO:0000313" key="14">
    <source>
        <dbReference type="EMBL" id="MFG6488184.1"/>
    </source>
</evidence>
<keyword evidence="3 11" id="KW-0813">Transport</keyword>
<evidence type="ECO:0000313" key="15">
    <source>
        <dbReference type="Proteomes" id="UP001606134"/>
    </source>
</evidence>
<dbReference type="InterPro" id="IPR039426">
    <property type="entry name" value="TonB-dep_rcpt-like"/>
</dbReference>
<comment type="caution">
    <text evidence="14">The sequence shown here is derived from an EMBL/GenBank/DDBJ whole genome shotgun (WGS) entry which is preliminary data.</text>
</comment>